<reference evidence="1 2" key="1">
    <citation type="journal article" date="2010" name="Stand. Genomic Sci.">
        <title>Complete genome sequence of Acetohalobium arabaticum type strain (Z-7288).</title>
        <authorList>
            <person name="Sikorski J."/>
            <person name="Lapidus A."/>
            <person name="Chertkov O."/>
            <person name="Lucas S."/>
            <person name="Copeland A."/>
            <person name="Glavina Del Rio T."/>
            <person name="Nolan M."/>
            <person name="Tice H."/>
            <person name="Cheng J.F."/>
            <person name="Han C."/>
            <person name="Brambilla E."/>
            <person name="Pitluck S."/>
            <person name="Liolios K."/>
            <person name="Ivanova N."/>
            <person name="Mavromatis K."/>
            <person name="Mikhailova N."/>
            <person name="Pati A."/>
            <person name="Bruce D."/>
            <person name="Detter C."/>
            <person name="Tapia R."/>
            <person name="Goodwin L."/>
            <person name="Chen A."/>
            <person name="Palaniappan K."/>
            <person name="Land M."/>
            <person name="Hauser L."/>
            <person name="Chang Y.J."/>
            <person name="Jeffries C.D."/>
            <person name="Rohde M."/>
            <person name="Goker M."/>
            <person name="Spring S."/>
            <person name="Woyke T."/>
            <person name="Bristow J."/>
            <person name="Eisen J.A."/>
            <person name="Markowitz V."/>
            <person name="Hugenholtz P."/>
            <person name="Kyrpides N.C."/>
            <person name="Klenk H.P."/>
        </authorList>
    </citation>
    <scope>NUCLEOTIDE SEQUENCE [LARGE SCALE GENOMIC DNA]</scope>
    <source>
        <strain evidence="2">ATCC 49924 / DSM 5501 / Z-7288</strain>
    </source>
</reference>
<dbReference type="AlphaFoldDB" id="D9QS32"/>
<protein>
    <submittedName>
        <fullName evidence="1">Uncharacterized protein</fullName>
    </submittedName>
</protein>
<accession>D9QS32</accession>
<dbReference type="Proteomes" id="UP000001661">
    <property type="component" value="Chromosome"/>
</dbReference>
<name>D9QS32_ACEAZ</name>
<evidence type="ECO:0000313" key="2">
    <source>
        <dbReference type="Proteomes" id="UP000001661"/>
    </source>
</evidence>
<proteinExistence type="predicted"/>
<dbReference type="OrthoDB" id="2119855at2"/>
<gene>
    <name evidence="1" type="ordered locus">Acear_1818</name>
</gene>
<dbReference type="KEGG" id="aar:Acear_1818"/>
<dbReference type="EMBL" id="CP002105">
    <property type="protein sequence ID" value="ADL13323.1"/>
    <property type="molecule type" value="Genomic_DNA"/>
</dbReference>
<organism evidence="1 2">
    <name type="scientific">Acetohalobium arabaticum (strain ATCC 49924 / DSM 5501 / Z-7288)</name>
    <dbReference type="NCBI Taxonomy" id="574087"/>
    <lineage>
        <taxon>Bacteria</taxon>
        <taxon>Bacillati</taxon>
        <taxon>Bacillota</taxon>
        <taxon>Clostridia</taxon>
        <taxon>Halanaerobiales</taxon>
        <taxon>Halobacteroidaceae</taxon>
        <taxon>Acetohalobium</taxon>
    </lineage>
</organism>
<keyword evidence="2" id="KW-1185">Reference proteome</keyword>
<dbReference type="RefSeq" id="WP_013278768.1">
    <property type="nucleotide sequence ID" value="NC_014378.1"/>
</dbReference>
<evidence type="ECO:0000313" key="1">
    <source>
        <dbReference type="EMBL" id="ADL13323.1"/>
    </source>
</evidence>
<sequence>MNYDFVEGLEDQVGDSIAVIINAGEGCCLHQGILCQVGVDFVTLVDGDERIEVPFESIAAIKKQACGAADERMDP</sequence>
<dbReference type="HOGENOM" id="CLU_2682691_0_0_9"/>